<feature type="transmembrane region" description="Helical" evidence="1">
    <location>
        <begin position="201"/>
        <end position="219"/>
    </location>
</feature>
<accession>A0AAU7ZVM7</accession>
<feature type="transmembrane region" description="Helical" evidence="1">
    <location>
        <begin position="385"/>
        <end position="409"/>
    </location>
</feature>
<dbReference type="KEGG" id="tpsc:RBB77_08935"/>
<feature type="transmembrane region" description="Helical" evidence="1">
    <location>
        <begin position="131"/>
        <end position="154"/>
    </location>
</feature>
<sequence>MAGLIQTPPPPTLTAVHTRPWTAAQSRAQFLALAQLRWCIFRNAFCRKGGVGELIARIIFFPVLGIIAVGPIVGAGFASYYLISADKLTLLPALTWAIFALWQLVVLNISPPSLSFDINTIIRFPISFPRYLTARLFFGLLSASNVIGTLALTAADIGIAIARPSLLPWATLLLIIYALSNIFFTRMVLSWVDRWLSTRRAREILTAFILFASLGFQYINLNFNPGFQNNRHHANHLPFLLKIFHQIEPLAALLPPGLTATSIANFAGGRFLHAFAALVGLVAFSSLFLAIYALRMHREFRGENLSETTKQPQTVRIPNTPAAIPHPSTSPLASASTVGLSPTIAACLQKEFLYLRRNTNQLYGFIAPIFMVFLFANRIGTSGRFGSFVFPAAVAYSVLGVSILSYNCLGMDGPGIQFYFLSPTRLRDVFLAKNIIGFLLSFIELVLIFTVISLTAHPPSLLISLGTFCWLLFAVFTNGAVGNLRSLAAPKKIDLSKINRKQTSQLSALIAVGIVAACFAIGYGGVLLANSFNLPWLMVPFFLLLAVAAFFFYLHVLNRIDTIALSHREELAEELCKT</sequence>
<keyword evidence="1" id="KW-0472">Membrane</keyword>
<proteinExistence type="predicted"/>
<evidence type="ECO:0000313" key="2">
    <source>
        <dbReference type="EMBL" id="XCB35002.1"/>
    </source>
</evidence>
<feature type="transmembrane region" description="Helical" evidence="1">
    <location>
        <begin position="430"/>
        <end position="455"/>
    </location>
</feature>
<feature type="transmembrane region" description="Helical" evidence="1">
    <location>
        <begin position="89"/>
        <end position="110"/>
    </location>
</feature>
<dbReference type="AlphaFoldDB" id="A0AAU7ZVM7"/>
<feature type="transmembrane region" description="Helical" evidence="1">
    <location>
        <begin position="362"/>
        <end position="379"/>
    </location>
</feature>
<reference evidence="2" key="2">
    <citation type="journal article" date="2024" name="Environ. Microbiol.">
        <title>Genome analysis and description of Tunturibacter gen. nov. expands the diversity of Terriglobia in tundra soils.</title>
        <authorList>
            <person name="Messyasz A."/>
            <person name="Mannisto M.K."/>
            <person name="Kerkhof L.J."/>
            <person name="Haggblom M.M."/>
        </authorList>
    </citation>
    <scope>NUCLEOTIDE SEQUENCE</scope>
    <source>
        <strain evidence="2">X5P6</strain>
    </source>
</reference>
<dbReference type="RefSeq" id="WP_353066647.1">
    <property type="nucleotide sequence ID" value="NZ_CP132942.1"/>
</dbReference>
<feature type="transmembrane region" description="Helical" evidence="1">
    <location>
        <begin position="461"/>
        <end position="485"/>
    </location>
</feature>
<gene>
    <name evidence="2" type="ORF">RBB77_08935</name>
</gene>
<evidence type="ECO:0000256" key="1">
    <source>
        <dbReference type="SAM" id="Phobius"/>
    </source>
</evidence>
<feature type="transmembrane region" description="Helical" evidence="1">
    <location>
        <begin position="506"/>
        <end position="528"/>
    </location>
</feature>
<evidence type="ECO:0008006" key="3">
    <source>
        <dbReference type="Google" id="ProtNLM"/>
    </source>
</evidence>
<dbReference type="EMBL" id="CP132942">
    <property type="protein sequence ID" value="XCB35002.1"/>
    <property type="molecule type" value="Genomic_DNA"/>
</dbReference>
<feature type="transmembrane region" description="Helical" evidence="1">
    <location>
        <begin position="58"/>
        <end position="83"/>
    </location>
</feature>
<keyword evidence="1" id="KW-0812">Transmembrane</keyword>
<feature type="transmembrane region" description="Helical" evidence="1">
    <location>
        <begin position="534"/>
        <end position="554"/>
    </location>
</feature>
<organism evidence="2">
    <name type="scientific">Tunturiibacter psychrotolerans</name>
    <dbReference type="NCBI Taxonomy" id="3069686"/>
    <lineage>
        <taxon>Bacteria</taxon>
        <taxon>Pseudomonadati</taxon>
        <taxon>Acidobacteriota</taxon>
        <taxon>Terriglobia</taxon>
        <taxon>Terriglobales</taxon>
        <taxon>Acidobacteriaceae</taxon>
        <taxon>Tunturiibacter</taxon>
    </lineage>
</organism>
<keyword evidence="1" id="KW-1133">Transmembrane helix</keyword>
<feature type="transmembrane region" description="Helical" evidence="1">
    <location>
        <begin position="166"/>
        <end position="189"/>
    </location>
</feature>
<reference evidence="2" key="1">
    <citation type="submission" date="2023-08" db="EMBL/GenBank/DDBJ databases">
        <authorList>
            <person name="Messyasz A."/>
            <person name="Mannisto M.K."/>
            <person name="Kerkhof L.J."/>
            <person name="Haggblom M."/>
        </authorList>
    </citation>
    <scope>NUCLEOTIDE SEQUENCE</scope>
    <source>
        <strain evidence="2">X5P6</strain>
    </source>
</reference>
<feature type="transmembrane region" description="Helical" evidence="1">
    <location>
        <begin position="271"/>
        <end position="294"/>
    </location>
</feature>
<protein>
    <recommendedName>
        <fullName evidence="3">ABC-2 type transport system permease protein</fullName>
    </recommendedName>
</protein>
<name>A0AAU7ZVM7_9BACT</name>